<organism evidence="2 3">
    <name type="scientific">Forsythia ovata</name>
    <dbReference type="NCBI Taxonomy" id="205694"/>
    <lineage>
        <taxon>Eukaryota</taxon>
        <taxon>Viridiplantae</taxon>
        <taxon>Streptophyta</taxon>
        <taxon>Embryophyta</taxon>
        <taxon>Tracheophyta</taxon>
        <taxon>Spermatophyta</taxon>
        <taxon>Magnoliopsida</taxon>
        <taxon>eudicotyledons</taxon>
        <taxon>Gunneridae</taxon>
        <taxon>Pentapetalae</taxon>
        <taxon>asterids</taxon>
        <taxon>lamiids</taxon>
        <taxon>Lamiales</taxon>
        <taxon>Oleaceae</taxon>
        <taxon>Forsythieae</taxon>
        <taxon>Forsythia</taxon>
    </lineage>
</organism>
<dbReference type="EMBL" id="JBFOLJ010000007">
    <property type="protein sequence ID" value="KAL2521007.1"/>
    <property type="molecule type" value="Genomic_DNA"/>
</dbReference>
<proteinExistence type="predicted"/>
<comment type="caution">
    <text evidence="2">The sequence shown here is derived from an EMBL/GenBank/DDBJ whole genome shotgun (WGS) entry which is preliminary data.</text>
</comment>
<evidence type="ECO:0000256" key="1">
    <source>
        <dbReference type="SAM" id="MobiDB-lite"/>
    </source>
</evidence>
<protein>
    <submittedName>
        <fullName evidence="2">Uncharacterized protein</fullName>
    </submittedName>
</protein>
<keyword evidence="3" id="KW-1185">Reference proteome</keyword>
<sequence length="110" mass="12427">MSGMAEAKVRELTDENTRLSSENKSLHSKLKLVKERRRQDEYSVLKVESILRIANNARRRAEEKLKAYKEMAYAKHSHLVEAKAELAKAKEQLARLGAHTCANPKEAAGP</sequence>
<reference evidence="3" key="1">
    <citation type="submission" date="2024-07" db="EMBL/GenBank/DDBJ databases">
        <title>Two chromosome-level genome assemblies of Korean endemic species Abeliophyllum distichum and Forsythia ovata (Oleaceae).</title>
        <authorList>
            <person name="Jang H."/>
        </authorList>
    </citation>
    <scope>NUCLEOTIDE SEQUENCE [LARGE SCALE GENOMIC DNA]</scope>
</reference>
<evidence type="ECO:0000313" key="2">
    <source>
        <dbReference type="EMBL" id="KAL2521007.1"/>
    </source>
</evidence>
<name>A0ABD1U7M7_9LAMI</name>
<feature type="region of interest" description="Disordered" evidence="1">
    <location>
        <begin position="1"/>
        <end position="26"/>
    </location>
</feature>
<gene>
    <name evidence="2" type="ORF">Fot_24930</name>
</gene>
<feature type="compositionally biased region" description="Basic and acidic residues" evidence="1">
    <location>
        <begin position="7"/>
        <end position="17"/>
    </location>
</feature>
<dbReference type="Proteomes" id="UP001604277">
    <property type="component" value="Unassembled WGS sequence"/>
</dbReference>
<dbReference type="AlphaFoldDB" id="A0ABD1U7M7"/>
<evidence type="ECO:0000313" key="3">
    <source>
        <dbReference type="Proteomes" id="UP001604277"/>
    </source>
</evidence>
<accession>A0ABD1U7M7</accession>